<feature type="domain" description="Histidine-specific methyltransferase SAM-dependent" evidence="1">
    <location>
        <begin position="71"/>
        <end position="296"/>
    </location>
</feature>
<sequence length="309" mass="33910">MSVHDENVLHRHTLLRSIAAGQVPLKFAYVGSAAYTHDRYARTDDYAGMMASAERESDAFLRSRCCDPTVADLAEIGPGNGEHSAALLAALRAKGLPIRRYLGVDFSSTLLDISRRTLDDRFEGDLAIDTAQWDAESSPAPVIEQWRPAAGPVLVCLVGGTLGNFENPLHGLRNIARMLHPGDLLLTSAFLRPNSGAINSSMSAYRTDEFRRAALEPMLAVGMNASDLDLSIAYQDGIFVGEVTLRKDAHLGFLRLPRGYSFRCFVSRRFDPGEFVGLLEKAGWSIYKTDVEPDSDHITVVASRDEEPL</sequence>
<dbReference type="Pfam" id="PF10017">
    <property type="entry name" value="Methyltransf_33"/>
    <property type="match status" value="1"/>
</dbReference>
<name>A0A919WBV1_9ACTN</name>
<dbReference type="InterPro" id="IPR029063">
    <property type="entry name" value="SAM-dependent_MTases_sf"/>
</dbReference>
<evidence type="ECO:0000313" key="2">
    <source>
        <dbReference type="EMBL" id="GIM97372.1"/>
    </source>
</evidence>
<gene>
    <name evidence="2" type="ORF">Ato02nite_091650</name>
</gene>
<dbReference type="AlphaFoldDB" id="A0A919WBV1"/>
<dbReference type="Gene3D" id="3.40.50.150">
    <property type="entry name" value="Vaccinia Virus protein VP39"/>
    <property type="match status" value="1"/>
</dbReference>
<dbReference type="InterPro" id="IPR019257">
    <property type="entry name" value="MeTrfase_dom"/>
</dbReference>
<dbReference type="Proteomes" id="UP000677082">
    <property type="component" value="Unassembled WGS sequence"/>
</dbReference>
<evidence type="ECO:0000313" key="3">
    <source>
        <dbReference type="Proteomes" id="UP000677082"/>
    </source>
</evidence>
<comment type="caution">
    <text evidence="2">The sequence shown here is derived from an EMBL/GenBank/DDBJ whole genome shotgun (WGS) entry which is preliminary data.</text>
</comment>
<accession>A0A919WBV1</accession>
<evidence type="ECO:0000259" key="1">
    <source>
        <dbReference type="Pfam" id="PF10017"/>
    </source>
</evidence>
<dbReference type="SUPFAM" id="SSF53335">
    <property type="entry name" value="S-adenosyl-L-methionine-dependent methyltransferases"/>
    <property type="match status" value="1"/>
</dbReference>
<dbReference type="EMBL" id="BOQN01000143">
    <property type="protein sequence ID" value="GIM97372.1"/>
    <property type="molecule type" value="Genomic_DNA"/>
</dbReference>
<protein>
    <recommendedName>
        <fullName evidence="1">Histidine-specific methyltransferase SAM-dependent domain-containing protein</fullName>
    </recommendedName>
</protein>
<proteinExistence type="predicted"/>
<keyword evidence="3" id="KW-1185">Reference proteome</keyword>
<reference evidence="2 3" key="1">
    <citation type="submission" date="2021-03" db="EMBL/GenBank/DDBJ databases">
        <title>Whole genome shotgun sequence of Actinoplanes toevensis NBRC 105298.</title>
        <authorList>
            <person name="Komaki H."/>
            <person name="Tamura T."/>
        </authorList>
    </citation>
    <scope>NUCLEOTIDE SEQUENCE [LARGE SCALE GENOMIC DNA]</scope>
    <source>
        <strain evidence="2 3">NBRC 105298</strain>
    </source>
</reference>
<organism evidence="2 3">
    <name type="scientific">Paractinoplanes toevensis</name>
    <dbReference type="NCBI Taxonomy" id="571911"/>
    <lineage>
        <taxon>Bacteria</taxon>
        <taxon>Bacillati</taxon>
        <taxon>Actinomycetota</taxon>
        <taxon>Actinomycetes</taxon>
        <taxon>Micromonosporales</taxon>
        <taxon>Micromonosporaceae</taxon>
        <taxon>Paractinoplanes</taxon>
    </lineage>
</organism>